<feature type="binding site" evidence="5">
    <location>
        <position position="97"/>
    </location>
    <ligand>
        <name>3-dehydroquinate</name>
        <dbReference type="ChEBI" id="CHEBI:32364"/>
    </ligand>
</feature>
<comment type="function">
    <text evidence="5">Involved in the third step of the chorismate pathway, which leads to the biosynthesis of aromatic amino acids. Catalyzes the cis-dehydration of 3-dehydroquinate (DHQ) and introduces the first double bond of the aromatic ring to yield 3-dehydroshikimate.</text>
</comment>
<feature type="binding site" evidence="5">
    <location>
        <position position="250"/>
    </location>
    <ligand>
        <name>3-dehydroquinate</name>
        <dbReference type="ChEBI" id="CHEBI:32364"/>
    </ligand>
</feature>
<dbReference type="HOGENOM" id="CLU_064444_0_0_11"/>
<dbReference type="UniPathway" id="UPA00053">
    <property type="reaction ID" value="UER00086"/>
</dbReference>
<dbReference type="GO" id="GO:0003855">
    <property type="term" value="F:3-dehydroquinate dehydratase activity"/>
    <property type="evidence" value="ECO:0007669"/>
    <property type="project" value="UniProtKB-UniRule"/>
</dbReference>
<feature type="binding site" evidence="5">
    <location>
        <position position="246"/>
    </location>
    <ligand>
        <name>3-dehydroquinate</name>
        <dbReference type="ChEBI" id="CHEBI:32364"/>
    </ligand>
</feature>
<protein>
    <recommendedName>
        <fullName evidence="5">3-dehydroquinate dehydratase</fullName>
        <shortName evidence="5">3-dehydroquinase</shortName>
        <ecNumber evidence="5">4.2.1.10</ecNumber>
    </recommendedName>
    <alternativeName>
        <fullName evidence="5">Type I DHQase</fullName>
    </alternativeName>
    <alternativeName>
        <fullName evidence="5">Type I dehydroquinase</fullName>
        <shortName evidence="5">DHQ1</shortName>
    </alternativeName>
</protein>
<dbReference type="GO" id="GO:0009423">
    <property type="term" value="P:chorismate biosynthetic process"/>
    <property type="evidence" value="ECO:0007669"/>
    <property type="project" value="UniProtKB-UniRule"/>
</dbReference>
<evidence type="ECO:0000256" key="4">
    <source>
        <dbReference type="ARBA" id="ARBA00023270"/>
    </source>
</evidence>
<comment type="pathway">
    <text evidence="5">Metabolic intermediate biosynthesis; chorismate biosynthesis; chorismate from D-erythrose 4-phosphate and phosphoenolpyruvate: step 3/7.</text>
</comment>
<dbReference type="GO" id="GO:0009073">
    <property type="term" value="P:aromatic amino acid family biosynthetic process"/>
    <property type="evidence" value="ECO:0007669"/>
    <property type="project" value="UniProtKB-KW"/>
</dbReference>
<dbReference type="FunFam" id="3.20.20.70:FF:000047">
    <property type="entry name" value="3-dehydroquinate dehydratase"/>
    <property type="match status" value="1"/>
</dbReference>
<keyword evidence="5" id="KW-0028">Amino-acid biosynthesis</keyword>
<comment type="caution">
    <text evidence="5">Lacks conserved residue(s) required for the propagation of feature annotation.</text>
</comment>
<evidence type="ECO:0000256" key="2">
    <source>
        <dbReference type="ARBA" id="ARBA00023141"/>
    </source>
</evidence>
<feature type="active site" description="Schiff-base intermediate with substrate" evidence="5">
    <location>
        <position position="185"/>
    </location>
</feature>
<gene>
    <name evidence="5" type="primary">aroD</name>
    <name evidence="6" type="ORF">HMPREF9233_00397</name>
</gene>
<reference evidence="6 7" key="1">
    <citation type="submission" date="2012-09" db="EMBL/GenBank/DDBJ databases">
        <title>The Genome Sequence of Actinobaculum massiliae ACS-171-V-COL2.</title>
        <authorList>
            <consortium name="The Broad Institute Genome Sequencing Platform"/>
            <person name="Earl A."/>
            <person name="Ward D."/>
            <person name="Feldgarden M."/>
            <person name="Gevers D."/>
            <person name="Saerens B."/>
            <person name="Vaneechoutte M."/>
            <person name="Walker B."/>
            <person name="Young S.K."/>
            <person name="Zeng Q."/>
            <person name="Gargeya S."/>
            <person name="Fitzgerald M."/>
            <person name="Haas B."/>
            <person name="Abouelleil A."/>
            <person name="Alvarado L."/>
            <person name="Arachchi H.M."/>
            <person name="Berlin A."/>
            <person name="Chapman S.B."/>
            <person name="Goldberg J."/>
            <person name="Griggs A."/>
            <person name="Gujja S."/>
            <person name="Hansen M."/>
            <person name="Howarth C."/>
            <person name="Imamovic A."/>
            <person name="Larimer J."/>
            <person name="McCowen C."/>
            <person name="Montmayeur A."/>
            <person name="Murphy C."/>
            <person name="Neiman D."/>
            <person name="Pearson M."/>
            <person name="Priest M."/>
            <person name="Roberts A."/>
            <person name="Saif S."/>
            <person name="Shea T."/>
            <person name="Sisk P."/>
            <person name="Sykes S."/>
            <person name="Wortman J."/>
            <person name="Nusbaum C."/>
            <person name="Birren B."/>
        </authorList>
    </citation>
    <scope>NUCLEOTIDE SEQUENCE [LARGE SCALE GENOMIC DNA]</scope>
    <source>
        <strain evidence="7">ACS-171-V-Col2</strain>
    </source>
</reference>
<organism evidence="6 7">
    <name type="scientific">Actinobaculum massiliense ACS-171-V-Col2</name>
    <dbReference type="NCBI Taxonomy" id="883066"/>
    <lineage>
        <taxon>Bacteria</taxon>
        <taxon>Bacillati</taxon>
        <taxon>Actinomycetota</taxon>
        <taxon>Actinomycetes</taxon>
        <taxon>Actinomycetales</taxon>
        <taxon>Actinomycetaceae</taxon>
        <taxon>Actinobaculum</taxon>
    </lineage>
</organism>
<dbReference type="NCBIfam" id="TIGR01093">
    <property type="entry name" value="aroD"/>
    <property type="match status" value="1"/>
</dbReference>
<proteinExistence type="inferred from homology"/>
<dbReference type="eggNOG" id="COG0710">
    <property type="taxonomic scope" value="Bacteria"/>
</dbReference>
<accession>K9F294</accession>
<dbReference type="SUPFAM" id="SSF51569">
    <property type="entry name" value="Aldolase"/>
    <property type="match status" value="1"/>
</dbReference>
<comment type="caution">
    <text evidence="6">The sequence shown here is derived from an EMBL/GenBank/DDBJ whole genome shotgun (WGS) entry which is preliminary data.</text>
</comment>
<dbReference type="GO" id="GO:0008652">
    <property type="term" value="P:amino acid biosynthetic process"/>
    <property type="evidence" value="ECO:0007669"/>
    <property type="project" value="UniProtKB-KW"/>
</dbReference>
<feature type="binding site" evidence="5">
    <location>
        <position position="227"/>
    </location>
    <ligand>
        <name>3-dehydroquinate</name>
        <dbReference type="ChEBI" id="CHEBI:32364"/>
    </ligand>
</feature>
<dbReference type="InterPro" id="IPR050146">
    <property type="entry name" value="Type-I_3-dehydroquinase"/>
</dbReference>
<dbReference type="HAMAP" id="MF_00214">
    <property type="entry name" value="AroD"/>
    <property type="match status" value="1"/>
</dbReference>
<dbReference type="Proteomes" id="UP000009888">
    <property type="component" value="Unassembled WGS sequence"/>
</dbReference>
<dbReference type="PATRIC" id="fig|883066.3.peg.416"/>
<dbReference type="PANTHER" id="PTHR43699:SF1">
    <property type="entry name" value="3-DEHYDROQUINATE DEHYDRATASE"/>
    <property type="match status" value="1"/>
</dbReference>
<dbReference type="GO" id="GO:0046279">
    <property type="term" value="P:3,4-dihydroxybenzoate biosynthetic process"/>
    <property type="evidence" value="ECO:0007669"/>
    <property type="project" value="TreeGrafter"/>
</dbReference>
<keyword evidence="3 5" id="KW-0456">Lyase</keyword>
<dbReference type="RefSeq" id="WP_007000615.1">
    <property type="nucleotide sequence ID" value="NZ_JH992955.1"/>
</dbReference>
<dbReference type="PANTHER" id="PTHR43699">
    <property type="entry name" value="3-DEHYDROQUINATE DEHYDRATASE"/>
    <property type="match status" value="1"/>
</dbReference>
<comment type="subunit">
    <text evidence="5">Homodimer.</text>
</comment>
<dbReference type="EMBL" id="AGWL01000002">
    <property type="protein sequence ID" value="EKU95610.1"/>
    <property type="molecule type" value="Genomic_DNA"/>
</dbReference>
<dbReference type="STRING" id="202789.GCA_001457435_01740"/>
<sequence length="267" mass="27248">MTRDNSILELGSNPRTRVALGTGRTKVIVPIIAANASALIAQVAALDSVRPAAAPATADVVEWRIDHFENALDENAVLAAATELRAATDLPILATFRTEEEGGAAPAEPPAYADLLVALAESGNIDALDVQMFFDAGTVEGIIAAAHAANCPVIGSFHDFSATPSEGSIVARLAGIAAGGADLAKVAVMPSSKRDVLTLLAALDVASRTLEIPVIAISMGELGTLSRIATVAFGGCATFASAGQVSAPGQLDAAQLRPLLDYLDQVL</sequence>
<evidence type="ECO:0000256" key="3">
    <source>
        <dbReference type="ARBA" id="ARBA00023239"/>
    </source>
</evidence>
<name>K9F294_9ACTO</name>
<comment type="catalytic activity">
    <reaction evidence="1 5">
        <text>3-dehydroquinate = 3-dehydroshikimate + H2O</text>
        <dbReference type="Rhea" id="RHEA:21096"/>
        <dbReference type="ChEBI" id="CHEBI:15377"/>
        <dbReference type="ChEBI" id="CHEBI:16630"/>
        <dbReference type="ChEBI" id="CHEBI:32364"/>
        <dbReference type="EC" id="4.2.1.10"/>
    </reaction>
</comment>
<keyword evidence="7" id="KW-1185">Reference proteome</keyword>
<evidence type="ECO:0000256" key="5">
    <source>
        <dbReference type="HAMAP-Rule" id="MF_00214"/>
    </source>
</evidence>
<dbReference type="Gene3D" id="3.20.20.70">
    <property type="entry name" value="Aldolase class I"/>
    <property type="match status" value="1"/>
</dbReference>
<feature type="active site" description="Proton donor/acceptor" evidence="5">
    <location>
        <position position="158"/>
    </location>
</feature>
<evidence type="ECO:0000313" key="7">
    <source>
        <dbReference type="Proteomes" id="UP000009888"/>
    </source>
</evidence>
<comment type="similarity">
    <text evidence="5">Belongs to the type-I 3-dehydroquinase family.</text>
</comment>
<dbReference type="Pfam" id="PF01487">
    <property type="entry name" value="DHquinase_I"/>
    <property type="match status" value="1"/>
</dbReference>
<evidence type="ECO:0000313" key="6">
    <source>
        <dbReference type="EMBL" id="EKU95610.1"/>
    </source>
</evidence>
<keyword evidence="2 5" id="KW-0057">Aromatic amino acid biosynthesis</keyword>
<dbReference type="InterPro" id="IPR013785">
    <property type="entry name" value="Aldolase_TIM"/>
</dbReference>
<keyword evidence="4 5" id="KW-0704">Schiff base</keyword>
<dbReference type="AlphaFoldDB" id="K9F294"/>
<feature type="binding site" evidence="5">
    <location>
        <begin position="62"/>
        <end position="64"/>
    </location>
    <ligand>
        <name>3-dehydroquinate</name>
        <dbReference type="ChEBI" id="CHEBI:32364"/>
    </ligand>
</feature>
<evidence type="ECO:0000256" key="1">
    <source>
        <dbReference type="ARBA" id="ARBA00001864"/>
    </source>
</evidence>
<dbReference type="CDD" id="cd00502">
    <property type="entry name" value="DHQase_I"/>
    <property type="match status" value="1"/>
</dbReference>
<dbReference type="EC" id="4.2.1.10" evidence="5"/>
<dbReference type="InterPro" id="IPR001381">
    <property type="entry name" value="DHquinase_I"/>
</dbReference>